<dbReference type="KEGG" id="vg:36841837"/>
<name>A0A2U7UG22_9VIRU</name>
<dbReference type="GeneID" id="36841837"/>
<organism evidence="1">
    <name type="scientific">Pandoravirus macleodensis</name>
    <dbReference type="NCBI Taxonomy" id="2107707"/>
    <lineage>
        <taxon>Viruses</taxon>
        <taxon>Pandoravirus</taxon>
    </lineage>
</organism>
<dbReference type="Proteomes" id="UP000249758">
    <property type="component" value="Segment"/>
</dbReference>
<dbReference type="EMBL" id="MG011691">
    <property type="protein sequence ID" value="AVK77382.1"/>
    <property type="molecule type" value="Genomic_DNA"/>
</dbReference>
<sequence>MQHTESTQTPAECEPATYAVDVGSPHPWFEGKFLRIRVSKATGRVRALSWHVRDKDGNDDATPKAFGVRSPAEVHIDDLVSAFCLFGLGPSDLVVRGADLNEAYALIESIALPSNVTAVRKIYCECDLNRCHMARDYSIIGAGASPTTYGDVFAAYGDRQSTPLLVRGYYYEHPDSVFFHGKLFPVDEHLICPNREPNKEPVEFVFDPSRTYALFGYSR</sequence>
<gene>
    <name evidence="1" type="ORF">pmac_cds_694</name>
</gene>
<evidence type="ECO:0000313" key="1">
    <source>
        <dbReference type="EMBL" id="AVK77382.1"/>
    </source>
</evidence>
<reference evidence="1" key="1">
    <citation type="journal article" date="2018" name="Nat. Commun.">
        <title>Diversity and evolution of the emerging Pandoraviridae family.</title>
        <authorList>
            <person name="Legendre M."/>
            <person name="Fabre E."/>
            <person name="Poirot O."/>
            <person name="Jeudy S."/>
            <person name="Lartigue A."/>
            <person name="Alempic J.M."/>
            <person name="Beucher L."/>
            <person name="Philippe N."/>
            <person name="Bertaux L."/>
            <person name="Christo-Foroux E."/>
            <person name="Labadie K."/>
            <person name="Coute Y."/>
            <person name="Abergel C."/>
            <person name="Claverie J.M."/>
        </authorList>
    </citation>
    <scope>NUCLEOTIDE SEQUENCE [LARGE SCALE GENOMIC DNA]</scope>
    <source>
        <strain evidence="1">Macleodensis</strain>
    </source>
</reference>
<accession>A0A2U7UG22</accession>
<dbReference type="RefSeq" id="YP_009481378.1">
    <property type="nucleotide sequence ID" value="NC_037665.1"/>
</dbReference>
<protein>
    <submittedName>
        <fullName evidence="1">Uncharacterized protein</fullName>
    </submittedName>
</protein>
<proteinExistence type="predicted"/>